<dbReference type="EMBL" id="JACYFS010000003">
    <property type="protein sequence ID" value="MBD8083006.1"/>
    <property type="molecule type" value="Genomic_DNA"/>
</dbReference>
<reference evidence="2 3" key="1">
    <citation type="submission" date="2020-09" db="EMBL/GenBank/DDBJ databases">
        <title>Genome seq and assembly of Chryseobacterium sp.</title>
        <authorList>
            <person name="Chhetri G."/>
        </authorList>
    </citation>
    <scope>NUCLEOTIDE SEQUENCE [LARGE SCALE GENOMIC DNA]</scope>
    <source>
        <strain evidence="2 3">GCR10</strain>
    </source>
</reference>
<dbReference type="RefSeq" id="WP_191736957.1">
    <property type="nucleotide sequence ID" value="NZ_JACYFS010000003.1"/>
</dbReference>
<gene>
    <name evidence="2" type="ORF">IC610_11320</name>
</gene>
<sequence>MNPEDYKPNPKPRKRKTQEERLAEIQEKKKRLLALENKLKKSNSNELRKKRSHTFYTFGGEMFSDNWEELRKILIDEKSWHTIEVIIDEKLFVNKTKLTD</sequence>
<organism evidence="2 3">
    <name type="scientific">Chryseobacterium caseinilyticum</name>
    <dbReference type="NCBI Taxonomy" id="2771428"/>
    <lineage>
        <taxon>Bacteria</taxon>
        <taxon>Pseudomonadati</taxon>
        <taxon>Bacteroidota</taxon>
        <taxon>Flavobacteriia</taxon>
        <taxon>Flavobacteriales</taxon>
        <taxon>Weeksellaceae</taxon>
        <taxon>Chryseobacterium group</taxon>
        <taxon>Chryseobacterium</taxon>
    </lineage>
</organism>
<dbReference type="Proteomes" id="UP000637299">
    <property type="component" value="Unassembled WGS sequence"/>
</dbReference>
<evidence type="ECO:0000256" key="1">
    <source>
        <dbReference type="SAM" id="MobiDB-lite"/>
    </source>
</evidence>
<accession>A0ABR8ZE21</accession>
<keyword evidence="3" id="KW-1185">Reference proteome</keyword>
<protein>
    <submittedName>
        <fullName evidence="2">Uncharacterized protein</fullName>
    </submittedName>
</protein>
<feature type="region of interest" description="Disordered" evidence="1">
    <location>
        <begin position="1"/>
        <end position="20"/>
    </location>
</feature>
<proteinExistence type="predicted"/>
<evidence type="ECO:0000313" key="2">
    <source>
        <dbReference type="EMBL" id="MBD8083006.1"/>
    </source>
</evidence>
<name>A0ABR8ZE21_9FLAO</name>
<evidence type="ECO:0000313" key="3">
    <source>
        <dbReference type="Proteomes" id="UP000637299"/>
    </source>
</evidence>
<comment type="caution">
    <text evidence="2">The sequence shown here is derived from an EMBL/GenBank/DDBJ whole genome shotgun (WGS) entry which is preliminary data.</text>
</comment>